<gene>
    <name evidence="3" type="ORF">ETU09_04665</name>
</gene>
<name>A0A563DFS5_9FLAO</name>
<dbReference type="GO" id="GO:0005737">
    <property type="term" value="C:cytoplasm"/>
    <property type="evidence" value="ECO:0007669"/>
    <property type="project" value="TreeGrafter"/>
</dbReference>
<dbReference type="InterPro" id="IPR004143">
    <property type="entry name" value="BPL_LPL_catalytic"/>
</dbReference>
<dbReference type="Pfam" id="PF03099">
    <property type="entry name" value="BPL_LplA_LipB"/>
    <property type="match status" value="1"/>
</dbReference>
<sequence length="233" mass="27056">MPLDYLLHTSSTNVFLKDNLDNYKVNFSGVYTFNQTKGKGVNGSSWQCEANKNIALSFCLNHKTMSNPIDLSLWVAVVMRDWVMDILENNDVYIKWPNDIVVNEKKICGILIEKHKEYYIIGIGLNVKQTNFNNLYTATSLFKENNLKDYNLHQLVDQLINSFKINLSLLKAPDVLLNTYNEYLFGKNIGREFIINEKVIKGIIKEVDRDGLLNIQFNNTIERFRMKEISFIL</sequence>
<dbReference type="PROSITE" id="PS51733">
    <property type="entry name" value="BPL_LPL_CATALYTIC"/>
    <property type="match status" value="1"/>
</dbReference>
<dbReference type="EC" id="6.3.4.15" evidence="3"/>
<accession>A0A563DFS5</accession>
<evidence type="ECO:0000313" key="4">
    <source>
        <dbReference type="Proteomes" id="UP000319499"/>
    </source>
</evidence>
<protein>
    <submittedName>
        <fullName evidence="3">Biotin--[acetyl-CoA-carboxylase] ligase</fullName>
        <ecNumber evidence="3">6.3.4.15</ecNumber>
    </submittedName>
</protein>
<dbReference type="PANTHER" id="PTHR12835:SF5">
    <property type="entry name" value="BIOTIN--PROTEIN LIGASE"/>
    <property type="match status" value="1"/>
</dbReference>
<dbReference type="RefSeq" id="WP_146261748.1">
    <property type="nucleotide sequence ID" value="NZ_SELG01000031.1"/>
</dbReference>
<keyword evidence="4" id="KW-1185">Reference proteome</keyword>
<dbReference type="InterPro" id="IPR004408">
    <property type="entry name" value="Biotin_CoA_COase_ligase"/>
</dbReference>
<evidence type="ECO:0000259" key="2">
    <source>
        <dbReference type="PROSITE" id="PS51733"/>
    </source>
</evidence>
<dbReference type="NCBIfam" id="TIGR00121">
    <property type="entry name" value="birA_ligase"/>
    <property type="match status" value="1"/>
</dbReference>
<feature type="domain" description="BPL/LPL catalytic" evidence="2">
    <location>
        <begin position="1"/>
        <end position="171"/>
    </location>
</feature>
<reference evidence="3 4" key="1">
    <citation type="submission" date="2019-02" db="EMBL/GenBank/DDBJ databases">
        <title>Apibacter muscae sp. nov.: a novel member of the house fly microbiota.</title>
        <authorList>
            <person name="Park R."/>
        </authorList>
    </citation>
    <scope>NUCLEOTIDE SEQUENCE [LARGE SCALE GENOMIC DNA]</scope>
    <source>
        <strain evidence="3 4">AL1</strain>
    </source>
</reference>
<evidence type="ECO:0000313" key="3">
    <source>
        <dbReference type="EMBL" id="TWP29138.1"/>
    </source>
</evidence>
<proteinExistence type="predicted"/>
<organism evidence="3 4">
    <name type="scientific">Apibacter muscae</name>
    <dbReference type="NCBI Taxonomy" id="2509004"/>
    <lineage>
        <taxon>Bacteria</taxon>
        <taxon>Pseudomonadati</taxon>
        <taxon>Bacteroidota</taxon>
        <taxon>Flavobacteriia</taxon>
        <taxon>Flavobacteriales</taxon>
        <taxon>Weeksellaceae</taxon>
        <taxon>Apibacter</taxon>
    </lineage>
</organism>
<dbReference type="OrthoDB" id="9807064at2"/>
<keyword evidence="1 3" id="KW-0436">Ligase</keyword>
<dbReference type="InterPro" id="IPR045864">
    <property type="entry name" value="aa-tRNA-synth_II/BPL/LPL"/>
</dbReference>
<dbReference type="Gene3D" id="3.30.930.10">
    <property type="entry name" value="Bira Bifunctional Protein, Domain 2"/>
    <property type="match status" value="1"/>
</dbReference>
<dbReference type="PANTHER" id="PTHR12835">
    <property type="entry name" value="BIOTIN PROTEIN LIGASE"/>
    <property type="match status" value="1"/>
</dbReference>
<dbReference type="EMBL" id="SELH01000016">
    <property type="protein sequence ID" value="TWP29138.1"/>
    <property type="molecule type" value="Genomic_DNA"/>
</dbReference>
<dbReference type="AlphaFoldDB" id="A0A563DFS5"/>
<dbReference type="GO" id="GO:0004077">
    <property type="term" value="F:biotin--[biotin carboxyl-carrier protein] ligase activity"/>
    <property type="evidence" value="ECO:0007669"/>
    <property type="project" value="UniProtKB-EC"/>
</dbReference>
<evidence type="ECO:0000256" key="1">
    <source>
        <dbReference type="ARBA" id="ARBA00022598"/>
    </source>
</evidence>
<comment type="caution">
    <text evidence="3">The sequence shown here is derived from an EMBL/GenBank/DDBJ whole genome shotgun (WGS) entry which is preliminary data.</text>
</comment>
<dbReference type="SUPFAM" id="SSF55681">
    <property type="entry name" value="Class II aaRS and biotin synthetases"/>
    <property type="match status" value="1"/>
</dbReference>
<dbReference type="Proteomes" id="UP000319499">
    <property type="component" value="Unassembled WGS sequence"/>
</dbReference>